<evidence type="ECO:0008006" key="4">
    <source>
        <dbReference type="Google" id="ProtNLM"/>
    </source>
</evidence>
<evidence type="ECO:0000256" key="1">
    <source>
        <dbReference type="SAM" id="SignalP"/>
    </source>
</evidence>
<evidence type="ECO:0000313" key="3">
    <source>
        <dbReference type="Proteomes" id="UP000000768"/>
    </source>
</evidence>
<dbReference type="Gramene" id="OQU84296">
    <property type="protein sequence ID" value="OQU84296"/>
    <property type="gene ID" value="SORBI_3004G029032"/>
</dbReference>
<reference evidence="3" key="2">
    <citation type="journal article" date="2018" name="Plant J.">
        <title>The Sorghum bicolor reference genome: improved assembly, gene annotations, a transcriptome atlas, and signatures of genome organization.</title>
        <authorList>
            <person name="McCormick R.F."/>
            <person name="Truong S.K."/>
            <person name="Sreedasyam A."/>
            <person name="Jenkins J."/>
            <person name="Shu S."/>
            <person name="Sims D."/>
            <person name="Kennedy M."/>
            <person name="Amirebrahimi M."/>
            <person name="Weers B.D."/>
            <person name="McKinley B."/>
            <person name="Mattison A."/>
            <person name="Morishige D.T."/>
            <person name="Grimwood J."/>
            <person name="Schmutz J."/>
            <person name="Mullet J.E."/>
        </authorList>
    </citation>
    <scope>NUCLEOTIDE SEQUENCE [LARGE SCALE GENOMIC DNA]</scope>
    <source>
        <strain evidence="3">cv. BTx623</strain>
    </source>
</reference>
<dbReference type="EMBL" id="CM000763">
    <property type="protein sequence ID" value="OQU84296.1"/>
    <property type="molecule type" value="Genomic_DNA"/>
</dbReference>
<dbReference type="OMA" id="ITASCHT"/>
<dbReference type="Proteomes" id="UP000000768">
    <property type="component" value="Chromosome 4"/>
</dbReference>
<organism evidence="2 3">
    <name type="scientific">Sorghum bicolor</name>
    <name type="common">Sorghum</name>
    <name type="synonym">Sorghum vulgare</name>
    <dbReference type="NCBI Taxonomy" id="4558"/>
    <lineage>
        <taxon>Eukaryota</taxon>
        <taxon>Viridiplantae</taxon>
        <taxon>Streptophyta</taxon>
        <taxon>Embryophyta</taxon>
        <taxon>Tracheophyta</taxon>
        <taxon>Spermatophyta</taxon>
        <taxon>Magnoliopsida</taxon>
        <taxon>Liliopsida</taxon>
        <taxon>Poales</taxon>
        <taxon>Poaceae</taxon>
        <taxon>PACMAD clade</taxon>
        <taxon>Panicoideae</taxon>
        <taxon>Andropogonodae</taxon>
        <taxon>Andropogoneae</taxon>
        <taxon>Sorghinae</taxon>
        <taxon>Sorghum</taxon>
    </lineage>
</organism>
<dbReference type="InParanoid" id="A0A1Z5RLQ8"/>
<keyword evidence="1" id="KW-0732">Signal</keyword>
<gene>
    <name evidence="2" type="ORF">SORBI_3004G029032</name>
</gene>
<reference evidence="2 3" key="1">
    <citation type="journal article" date="2009" name="Nature">
        <title>The Sorghum bicolor genome and the diversification of grasses.</title>
        <authorList>
            <person name="Paterson A.H."/>
            <person name="Bowers J.E."/>
            <person name="Bruggmann R."/>
            <person name="Dubchak I."/>
            <person name="Grimwood J."/>
            <person name="Gundlach H."/>
            <person name="Haberer G."/>
            <person name="Hellsten U."/>
            <person name="Mitros T."/>
            <person name="Poliakov A."/>
            <person name="Schmutz J."/>
            <person name="Spannagl M."/>
            <person name="Tang H."/>
            <person name="Wang X."/>
            <person name="Wicker T."/>
            <person name="Bharti A.K."/>
            <person name="Chapman J."/>
            <person name="Feltus F.A."/>
            <person name="Gowik U."/>
            <person name="Grigoriev I.V."/>
            <person name="Lyons E."/>
            <person name="Maher C.A."/>
            <person name="Martis M."/>
            <person name="Narechania A."/>
            <person name="Otillar R.P."/>
            <person name="Penning B.W."/>
            <person name="Salamov A.A."/>
            <person name="Wang Y."/>
            <person name="Zhang L."/>
            <person name="Carpita N.C."/>
            <person name="Freeling M."/>
            <person name="Gingle A.R."/>
            <person name="Hash C.T."/>
            <person name="Keller B."/>
            <person name="Klein P."/>
            <person name="Kresovich S."/>
            <person name="McCann M.C."/>
            <person name="Ming R."/>
            <person name="Peterson D.G."/>
            <person name="Mehboob-ur-Rahman"/>
            <person name="Ware D."/>
            <person name="Westhoff P."/>
            <person name="Mayer K.F."/>
            <person name="Messing J."/>
            <person name="Rokhsar D.S."/>
        </authorList>
    </citation>
    <scope>NUCLEOTIDE SEQUENCE [LARGE SCALE GENOMIC DNA]</scope>
    <source>
        <strain evidence="3">cv. BTx623</strain>
    </source>
</reference>
<feature type="chain" id="PRO_5013392064" description="Acidic protein" evidence="1">
    <location>
        <begin position="21"/>
        <end position="135"/>
    </location>
</feature>
<evidence type="ECO:0000313" key="2">
    <source>
        <dbReference type="EMBL" id="OQU84296.1"/>
    </source>
</evidence>
<keyword evidence="3" id="KW-1185">Reference proteome</keyword>
<proteinExistence type="predicted"/>
<protein>
    <recommendedName>
        <fullName evidence="4">Acidic protein</fullName>
    </recommendedName>
</protein>
<accession>A0A1Z5RLQ8</accession>
<name>A0A1Z5RLQ8_SORBI</name>
<sequence length="135" mass="15064">MKIVVVLFVLVLALIAGAAADKKEKEDTCKNLCAEKKLKEPACKESCALNKRFKKVWIEAVQCSLKCNKKHGFGTPDSKSCEEGCKKKYEDKVAEITASCHTVCTKVEKEQLAIEECKKICTPSLIFKEIKEALH</sequence>
<feature type="signal peptide" evidence="1">
    <location>
        <begin position="1"/>
        <end position="20"/>
    </location>
</feature>
<dbReference type="AlphaFoldDB" id="A0A1Z5RLQ8"/>